<accession>A0A1E7XJ66</accession>
<feature type="coiled-coil region" evidence="1">
    <location>
        <begin position="295"/>
        <end position="329"/>
    </location>
</feature>
<dbReference type="RefSeq" id="WP_070366919.1">
    <property type="nucleotide sequence ID" value="NZ_JAZHVW010000006.1"/>
</dbReference>
<feature type="coiled-coil region" evidence="1">
    <location>
        <begin position="143"/>
        <end position="170"/>
    </location>
</feature>
<evidence type="ECO:0008006" key="5">
    <source>
        <dbReference type="Google" id="ProtNLM"/>
    </source>
</evidence>
<dbReference type="AlphaFoldDB" id="A0A1E7XJ66"/>
<evidence type="ECO:0000256" key="1">
    <source>
        <dbReference type="SAM" id="Coils"/>
    </source>
</evidence>
<evidence type="ECO:0000256" key="2">
    <source>
        <dbReference type="SAM" id="SignalP"/>
    </source>
</evidence>
<feature type="chain" id="PRO_5009449598" description="Bacterial Ig domain-containing protein" evidence="2">
    <location>
        <begin position="26"/>
        <end position="333"/>
    </location>
</feature>
<organism evidence="3 4">
    <name type="scientific">Lentilactobacillus sunkii</name>
    <dbReference type="NCBI Taxonomy" id="481719"/>
    <lineage>
        <taxon>Bacteria</taxon>
        <taxon>Bacillati</taxon>
        <taxon>Bacillota</taxon>
        <taxon>Bacilli</taxon>
        <taxon>Lactobacillales</taxon>
        <taxon>Lactobacillaceae</taxon>
        <taxon>Lentilactobacillus</taxon>
    </lineage>
</organism>
<comment type="caution">
    <text evidence="3">The sequence shown here is derived from an EMBL/GenBank/DDBJ whole genome shotgun (WGS) entry which is preliminary data.</text>
</comment>
<proteinExistence type="predicted"/>
<name>A0A1E7XJ66_9LACO</name>
<dbReference type="Proteomes" id="UP000177010">
    <property type="component" value="Unassembled WGS sequence"/>
</dbReference>
<evidence type="ECO:0000313" key="3">
    <source>
        <dbReference type="EMBL" id="OFA13141.1"/>
    </source>
</evidence>
<keyword evidence="1" id="KW-0175">Coiled coil</keyword>
<sequence length="333" mass="38275">MKKTYVLALAMMVAGLWCGNLTANAKVKQLKLHVNSVEEGQTVISGKTTPKAKVKVSRYKYTYAVGKANKNGNFTLYSKDVWSGNWSYRVMASKKGYRTIKRYVIAKPVTETNIEPTIKVQNINDINNRQATTEVNNGSDSDKNAVDQQIAQLKSELNNLQNQLNNKVDNSSPRLLSVVSPEEKKLHEELLSKVTPLNEQRSKNFKEINSLELDIHKMQRNLDNAARFNNSWVENEKRSIEYNKSQIKKIENDILKDPNNQTLIYNKSQYNDYIKSEQDEIDTLTNAHKIVGDNLMDYQKKIQEKQQKVNDLKVENKELDSKISELNHHLDDE</sequence>
<feature type="signal peptide" evidence="2">
    <location>
        <begin position="1"/>
        <end position="25"/>
    </location>
</feature>
<keyword evidence="2" id="KW-0732">Signal</keyword>
<dbReference type="STRING" id="481719.LASUN_01400"/>
<evidence type="ECO:0000313" key="4">
    <source>
        <dbReference type="Proteomes" id="UP000177010"/>
    </source>
</evidence>
<protein>
    <recommendedName>
        <fullName evidence="5">Bacterial Ig domain-containing protein</fullName>
    </recommendedName>
</protein>
<gene>
    <name evidence="3" type="ORF">LASUN_01400</name>
</gene>
<reference evidence="3 4" key="1">
    <citation type="submission" date="2016-09" db="EMBL/GenBank/DDBJ databases">
        <title>Genome Sequence of Lactobacillus sunkii Strain CG01.</title>
        <authorList>
            <person name="Poehlein A."/>
            <person name="Gabris C."/>
            <person name="Bengelsdorf F.R."/>
            <person name="Duerre P."/>
            <person name="Daniel R."/>
        </authorList>
    </citation>
    <scope>NUCLEOTIDE SEQUENCE [LARGE SCALE GENOMIC DNA]</scope>
    <source>
        <strain evidence="3 4">CG_D</strain>
    </source>
</reference>
<dbReference type="EMBL" id="MIQE01000002">
    <property type="protein sequence ID" value="OFA13141.1"/>
    <property type="molecule type" value="Genomic_DNA"/>
</dbReference>